<evidence type="ECO:0000256" key="7">
    <source>
        <dbReference type="ARBA" id="ARBA00022792"/>
    </source>
</evidence>
<keyword evidence="10 13" id="KW-0496">Mitochondrion</keyword>
<dbReference type="PANTHER" id="PTHR11432">
    <property type="entry name" value="NADH DEHYDROGENASE SUBUNIT 1"/>
    <property type="match status" value="1"/>
</dbReference>
<dbReference type="EC" id="7.1.1.2" evidence="13"/>
<evidence type="ECO:0000256" key="2">
    <source>
        <dbReference type="ARBA" id="ARBA00004448"/>
    </source>
</evidence>
<sequence>MVLFIIDGILPIIGSLLLVICVMVGVAFLTLLERKVLGYIQIRKGPNKVGFNGLLQPFSDAVKLFTKEQTYPLLSNYISYYFSPIFSLFLSLLIWMCIPYLIKLYSFNLGILFFLCCTSLGVYTVMIAGWSSNSNYALLGGLRAVAQTISYEVSLALILLSFIILIGNYNFLNFLSFQNYVWFIFFSFPLALMWLASCLAETNRTPFDFAEGESELVSGFNVEYSSGGFALIFLAEYSSILFMSMLFIVIFLGMDIYSLLFFLKLSFISFIFIWVRGTLPRFRYDKLMYLAWKSFLPLSLNYLFFFVGLKIFFISMLF</sequence>
<proteinExistence type="inferred from homology"/>
<evidence type="ECO:0000256" key="14">
    <source>
        <dbReference type="SAM" id="Phobius"/>
    </source>
</evidence>
<dbReference type="PROSITE" id="PS00667">
    <property type="entry name" value="COMPLEX1_ND1_1"/>
    <property type="match status" value="1"/>
</dbReference>
<reference evidence="15" key="1">
    <citation type="journal article" date="2018" name="Roy. Soc. Open Sci.">
        <title>Phylogeny of Anophelinae using mitochondrial protein coding genes.</title>
        <authorList>
            <person name="Foster P.G."/>
            <person name="de Oliveira T.M.P."/>
            <person name="Bergo E.S."/>
            <person name="Conn J.E."/>
            <person name="Sant'Ana D.C."/>
            <person name="Nagaki S.S."/>
            <person name="Nihei S."/>
            <person name="Lamas C.E."/>
            <person name="Gonzalez C."/>
            <person name="Moreira C."/>
            <person name="Sallum M.A.M."/>
        </authorList>
    </citation>
    <scope>NUCLEOTIDE SEQUENCE</scope>
</reference>
<dbReference type="GO" id="GO:0009060">
    <property type="term" value="P:aerobic respiration"/>
    <property type="evidence" value="ECO:0007669"/>
    <property type="project" value="TreeGrafter"/>
</dbReference>
<dbReference type="PANTHER" id="PTHR11432:SF3">
    <property type="entry name" value="NADH-UBIQUINONE OXIDOREDUCTASE CHAIN 1"/>
    <property type="match status" value="1"/>
</dbReference>
<dbReference type="AlphaFoldDB" id="A0A343WC87"/>
<dbReference type="PROSITE" id="PS00668">
    <property type="entry name" value="COMPLEX1_ND1_2"/>
    <property type="match status" value="1"/>
</dbReference>
<evidence type="ECO:0000256" key="12">
    <source>
        <dbReference type="RuleBase" id="RU000471"/>
    </source>
</evidence>
<dbReference type="GO" id="GO:0003954">
    <property type="term" value="F:NADH dehydrogenase activity"/>
    <property type="evidence" value="ECO:0007669"/>
    <property type="project" value="TreeGrafter"/>
</dbReference>
<keyword evidence="5" id="KW-0813">Transport</keyword>
<dbReference type="InterPro" id="IPR001694">
    <property type="entry name" value="NADH_UbQ_OxRdtase_su1/FPO"/>
</dbReference>
<feature type="transmembrane region" description="Helical" evidence="14">
    <location>
        <begin position="149"/>
        <end position="168"/>
    </location>
</feature>
<keyword evidence="7" id="KW-0999">Mitochondrion inner membrane</keyword>
<dbReference type="GO" id="GO:0008137">
    <property type="term" value="F:NADH dehydrogenase (ubiquinone) activity"/>
    <property type="evidence" value="ECO:0007669"/>
    <property type="project" value="UniProtKB-EC"/>
</dbReference>
<geneLocation type="mitochondrion" evidence="15"/>
<dbReference type="RefSeq" id="YP_009487653.1">
    <property type="nucleotide sequence ID" value="NC_037796.1"/>
</dbReference>
<keyword evidence="8 14" id="KW-1133">Transmembrane helix</keyword>
<feature type="transmembrane region" description="Helical" evidence="14">
    <location>
        <begin position="107"/>
        <end position="128"/>
    </location>
</feature>
<evidence type="ECO:0000256" key="13">
    <source>
        <dbReference type="RuleBase" id="RU000473"/>
    </source>
</evidence>
<evidence type="ECO:0000313" key="15">
    <source>
        <dbReference type="EMBL" id="AWB98328.1"/>
    </source>
</evidence>
<keyword evidence="9 13" id="KW-0830">Ubiquinone</keyword>
<comment type="function">
    <text evidence="1">Core subunit of the mitochondrial membrane respiratory chain NADH dehydrogenase (Complex I) that is believed to belong to the minimal assembly required for catalysis. Complex I functions in the transfer of electrons from NADH to the respiratory chain. The immediate electron acceptor for the enzyme is believed to be ubiquinone.</text>
</comment>
<dbReference type="EMBL" id="MF381612">
    <property type="protein sequence ID" value="AWB98328.1"/>
    <property type="molecule type" value="Genomic_DNA"/>
</dbReference>
<feature type="transmembrane region" description="Helical" evidence="14">
    <location>
        <begin position="12"/>
        <end position="32"/>
    </location>
</feature>
<feature type="transmembrane region" description="Helical" evidence="14">
    <location>
        <begin position="295"/>
        <end position="317"/>
    </location>
</feature>
<evidence type="ECO:0000256" key="6">
    <source>
        <dbReference type="ARBA" id="ARBA00022692"/>
    </source>
</evidence>
<feature type="transmembrane region" description="Helical" evidence="14">
    <location>
        <begin position="180"/>
        <end position="200"/>
    </location>
</feature>
<name>A0A343WC87_9DIPT</name>
<keyword evidence="11 14" id="KW-0472">Membrane</keyword>
<dbReference type="CTD" id="4535"/>
<evidence type="ECO:0000256" key="1">
    <source>
        <dbReference type="ARBA" id="ARBA00003257"/>
    </source>
</evidence>
<evidence type="ECO:0000256" key="8">
    <source>
        <dbReference type="ARBA" id="ARBA00022989"/>
    </source>
</evidence>
<organism evidence="15">
    <name type="scientific">Bironella hollandi</name>
    <dbReference type="NCBI Taxonomy" id="59138"/>
    <lineage>
        <taxon>Eukaryota</taxon>
        <taxon>Metazoa</taxon>
        <taxon>Ecdysozoa</taxon>
        <taxon>Arthropoda</taxon>
        <taxon>Hexapoda</taxon>
        <taxon>Insecta</taxon>
        <taxon>Pterygota</taxon>
        <taxon>Neoptera</taxon>
        <taxon>Endopterygota</taxon>
        <taxon>Diptera</taxon>
        <taxon>Nematocera</taxon>
        <taxon>Culicoidea</taxon>
        <taxon>Culicidae</taxon>
        <taxon>Anophelinae</taxon>
        <taxon>Bironella</taxon>
    </lineage>
</organism>
<keyword evidence="6 12" id="KW-0812">Transmembrane</keyword>
<dbReference type="Pfam" id="PF00146">
    <property type="entry name" value="NADHdh"/>
    <property type="match status" value="1"/>
</dbReference>
<evidence type="ECO:0000256" key="11">
    <source>
        <dbReference type="ARBA" id="ARBA00023136"/>
    </source>
</evidence>
<gene>
    <name evidence="15" type="primary">ND1</name>
</gene>
<comment type="catalytic activity">
    <reaction evidence="13">
        <text>a ubiquinone + NADH + 5 H(+)(in) = a ubiquinol + NAD(+) + 4 H(+)(out)</text>
        <dbReference type="Rhea" id="RHEA:29091"/>
        <dbReference type="Rhea" id="RHEA-COMP:9565"/>
        <dbReference type="Rhea" id="RHEA-COMP:9566"/>
        <dbReference type="ChEBI" id="CHEBI:15378"/>
        <dbReference type="ChEBI" id="CHEBI:16389"/>
        <dbReference type="ChEBI" id="CHEBI:17976"/>
        <dbReference type="ChEBI" id="CHEBI:57540"/>
        <dbReference type="ChEBI" id="CHEBI:57945"/>
        <dbReference type="EC" id="7.1.1.2"/>
    </reaction>
</comment>
<evidence type="ECO:0000256" key="10">
    <source>
        <dbReference type="ARBA" id="ARBA00023128"/>
    </source>
</evidence>
<comment type="similarity">
    <text evidence="3 12">Belongs to the complex I subunit 1 family.</text>
</comment>
<comment type="subcellular location">
    <subcellularLocation>
        <location evidence="2 12">Mitochondrion inner membrane</location>
        <topology evidence="2 12">Multi-pass membrane protein</topology>
    </subcellularLocation>
</comment>
<feature type="transmembrane region" description="Helical" evidence="14">
    <location>
        <begin position="77"/>
        <end position="101"/>
    </location>
</feature>
<dbReference type="GeneID" id="36941895"/>
<evidence type="ECO:0000256" key="9">
    <source>
        <dbReference type="ARBA" id="ARBA00023075"/>
    </source>
</evidence>
<feature type="transmembrane region" description="Helical" evidence="14">
    <location>
        <begin position="256"/>
        <end position="275"/>
    </location>
</feature>
<feature type="transmembrane region" description="Helical" evidence="14">
    <location>
        <begin position="229"/>
        <end position="250"/>
    </location>
</feature>
<evidence type="ECO:0000256" key="3">
    <source>
        <dbReference type="ARBA" id="ARBA00010535"/>
    </source>
</evidence>
<accession>A0A343WC87</accession>
<keyword evidence="12" id="KW-0520">NAD</keyword>
<evidence type="ECO:0000256" key="4">
    <source>
        <dbReference type="ARBA" id="ARBA00021009"/>
    </source>
</evidence>
<dbReference type="HAMAP" id="MF_01350">
    <property type="entry name" value="NDH1_NuoH"/>
    <property type="match status" value="1"/>
</dbReference>
<evidence type="ECO:0000256" key="5">
    <source>
        <dbReference type="ARBA" id="ARBA00022448"/>
    </source>
</evidence>
<dbReference type="InterPro" id="IPR018086">
    <property type="entry name" value="NADH_UbQ_OxRdtase_su1_CS"/>
</dbReference>
<protein>
    <recommendedName>
        <fullName evidence="4 13">NADH-ubiquinone oxidoreductase chain 1</fullName>
        <ecNumber evidence="13">7.1.1.2</ecNumber>
    </recommendedName>
</protein>
<dbReference type="GO" id="GO:0005743">
    <property type="term" value="C:mitochondrial inner membrane"/>
    <property type="evidence" value="ECO:0007669"/>
    <property type="project" value="UniProtKB-SubCell"/>
</dbReference>